<gene>
    <name evidence="2" type="ORF">GGG17_03780</name>
</gene>
<dbReference type="GO" id="GO:0140359">
    <property type="term" value="F:ABC-type transporter activity"/>
    <property type="evidence" value="ECO:0007669"/>
    <property type="project" value="InterPro"/>
</dbReference>
<feature type="transmembrane region" description="Helical" evidence="1">
    <location>
        <begin position="57"/>
        <end position="77"/>
    </location>
</feature>
<sequence>MNPTVVRLAFSSLLGRARSLGLLALPLVLLAVCLLARLAGGEPQSSDGTLGRAVLSGLGLAVVVPLLALLVAAQLLGNEMDDGTIAYLLSKPIPRWHIVVSKLVAAITTTLLLGAVSMALASLILDHTDPGKALGWAVGAAVASVAYSALFLALSSMTKHSVVWGLMYLLVWEGALATLLEGISWLSIRSWSTRIAGWAGDMSVISADSAPLGYAWVASGVVLVAGTVWAAYRLRGLSITGDD</sequence>
<keyword evidence="3" id="KW-1185">Reference proteome</keyword>
<dbReference type="GO" id="GO:0005886">
    <property type="term" value="C:plasma membrane"/>
    <property type="evidence" value="ECO:0007669"/>
    <property type="project" value="UniProtKB-SubCell"/>
</dbReference>
<evidence type="ECO:0000313" key="2">
    <source>
        <dbReference type="EMBL" id="MTB71106.1"/>
    </source>
</evidence>
<reference evidence="2 3" key="1">
    <citation type="submission" date="2019-11" db="EMBL/GenBank/DDBJ databases">
        <title>Whole genome sequencing identifies a novel species of the genus Arsenicicoccus isolated from human blood.</title>
        <authorList>
            <person name="Jeong J.H."/>
            <person name="Kweon O.J."/>
            <person name="Kim H.R."/>
            <person name="Kim T.-H."/>
            <person name="Ha S.-M."/>
            <person name="Lee M.-K."/>
        </authorList>
    </citation>
    <scope>NUCLEOTIDE SEQUENCE [LARGE SCALE GENOMIC DNA]</scope>
    <source>
        <strain evidence="2 3">MKL-02</strain>
    </source>
</reference>
<dbReference type="EMBL" id="WLVL01000017">
    <property type="protein sequence ID" value="MTB71106.1"/>
    <property type="molecule type" value="Genomic_DNA"/>
</dbReference>
<keyword evidence="1" id="KW-0472">Membrane</keyword>
<keyword evidence="1" id="KW-0812">Transmembrane</keyword>
<organism evidence="2 3">
    <name type="scientific">Arsenicicoccus cauae</name>
    <dbReference type="NCBI Taxonomy" id="2663847"/>
    <lineage>
        <taxon>Bacteria</taxon>
        <taxon>Bacillati</taxon>
        <taxon>Actinomycetota</taxon>
        <taxon>Actinomycetes</taxon>
        <taxon>Micrococcales</taxon>
        <taxon>Intrasporangiaceae</taxon>
        <taxon>Arsenicicoccus</taxon>
    </lineage>
</organism>
<evidence type="ECO:0000313" key="3">
    <source>
        <dbReference type="Proteomes" id="UP000431092"/>
    </source>
</evidence>
<accession>A0A6I3IW69</accession>
<dbReference type="AlphaFoldDB" id="A0A6I3IW69"/>
<dbReference type="Proteomes" id="UP000431092">
    <property type="component" value="Unassembled WGS sequence"/>
</dbReference>
<dbReference type="PANTHER" id="PTHR37305:SF1">
    <property type="entry name" value="MEMBRANE PROTEIN"/>
    <property type="match status" value="1"/>
</dbReference>
<dbReference type="PANTHER" id="PTHR37305">
    <property type="entry name" value="INTEGRAL MEMBRANE PROTEIN-RELATED"/>
    <property type="match status" value="1"/>
</dbReference>
<dbReference type="Pfam" id="PF12679">
    <property type="entry name" value="ABC2_membrane_2"/>
    <property type="match status" value="1"/>
</dbReference>
<feature type="transmembrane region" description="Helical" evidence="1">
    <location>
        <begin position="98"/>
        <end position="121"/>
    </location>
</feature>
<comment type="caution">
    <text evidence="2">The sequence shown here is derived from an EMBL/GenBank/DDBJ whole genome shotgun (WGS) entry which is preliminary data.</text>
</comment>
<keyword evidence="1" id="KW-1133">Transmembrane helix</keyword>
<dbReference type="RefSeq" id="WP_154592447.1">
    <property type="nucleotide sequence ID" value="NZ_WLVL01000017.1"/>
</dbReference>
<feature type="transmembrane region" description="Helical" evidence="1">
    <location>
        <begin position="212"/>
        <end position="232"/>
    </location>
</feature>
<feature type="transmembrane region" description="Helical" evidence="1">
    <location>
        <begin position="133"/>
        <end position="154"/>
    </location>
</feature>
<name>A0A6I3IW69_9MICO</name>
<feature type="transmembrane region" description="Helical" evidence="1">
    <location>
        <begin position="166"/>
        <end position="188"/>
    </location>
</feature>
<evidence type="ECO:0000256" key="1">
    <source>
        <dbReference type="SAM" id="Phobius"/>
    </source>
</evidence>
<protein>
    <submittedName>
        <fullName evidence="2">ABC transporter permease subunit</fullName>
    </submittedName>
</protein>
<proteinExistence type="predicted"/>